<evidence type="ECO:0008006" key="4">
    <source>
        <dbReference type="Google" id="ProtNLM"/>
    </source>
</evidence>
<name>A0A3S1F9I3_CHLFR</name>
<feature type="chain" id="PRO_5018616870" description="Transglycosylase SLT domain-containing protein" evidence="1">
    <location>
        <begin position="24"/>
        <end position="163"/>
    </location>
</feature>
<dbReference type="EMBL" id="RSCJ01000035">
    <property type="protein sequence ID" value="RUR73522.1"/>
    <property type="molecule type" value="Genomic_DNA"/>
</dbReference>
<comment type="caution">
    <text evidence="2">The sequence shown here is derived from an EMBL/GenBank/DDBJ whole genome shotgun (WGS) entry which is preliminary data.</text>
</comment>
<evidence type="ECO:0000313" key="3">
    <source>
        <dbReference type="Proteomes" id="UP000268857"/>
    </source>
</evidence>
<keyword evidence="1" id="KW-0732">Signal</keyword>
<protein>
    <recommendedName>
        <fullName evidence="4">Transglycosylase SLT domain-containing protein</fullName>
    </recommendedName>
</protein>
<accession>A0A3S1F9I3</accession>
<evidence type="ECO:0000256" key="1">
    <source>
        <dbReference type="SAM" id="SignalP"/>
    </source>
</evidence>
<keyword evidence="3" id="KW-1185">Reference proteome</keyword>
<feature type="signal peptide" evidence="1">
    <location>
        <begin position="1"/>
        <end position="23"/>
    </location>
</feature>
<gene>
    <name evidence="2" type="ORF">PCC6912_56930</name>
</gene>
<organism evidence="2 3">
    <name type="scientific">Chlorogloeopsis fritschii PCC 6912</name>
    <dbReference type="NCBI Taxonomy" id="211165"/>
    <lineage>
        <taxon>Bacteria</taxon>
        <taxon>Bacillati</taxon>
        <taxon>Cyanobacteriota</taxon>
        <taxon>Cyanophyceae</taxon>
        <taxon>Nostocales</taxon>
        <taxon>Chlorogloeopsidaceae</taxon>
        <taxon>Chlorogloeopsis</taxon>
    </lineage>
</organism>
<dbReference type="STRING" id="211165.GCA_000317285_01208"/>
<proteinExistence type="predicted"/>
<dbReference type="RefSeq" id="WP_026087394.1">
    <property type="nucleotide sequence ID" value="NZ_AJLN01000047.1"/>
</dbReference>
<dbReference type="AlphaFoldDB" id="A0A3S1F9I3"/>
<evidence type="ECO:0000313" key="2">
    <source>
        <dbReference type="EMBL" id="RUR73522.1"/>
    </source>
</evidence>
<sequence length="163" mass="18255">MRKNIGLLVGGMIFSLGFLPSVAQAPKQVFDRQVAAMVEALRLAAPKTNTINDGLYSAWQVRPETLKGWSKYCLKKEVTPTQFENSPALARQVVSCITRRELNNQYTTHQNNEIAAVRGVACWWMTGKYTGCNNGFTGAYVQKVVEYYQQRSKPVSNTSQIKS</sequence>
<dbReference type="Proteomes" id="UP000268857">
    <property type="component" value="Unassembled WGS sequence"/>
</dbReference>
<reference evidence="2 3" key="1">
    <citation type="journal article" date="2019" name="Genome Biol. Evol.">
        <title>Day and night: Metabolic profiles and evolutionary relationships of six axenic non-marine cyanobacteria.</title>
        <authorList>
            <person name="Will S.E."/>
            <person name="Henke P."/>
            <person name="Boedeker C."/>
            <person name="Huang S."/>
            <person name="Brinkmann H."/>
            <person name="Rohde M."/>
            <person name="Jarek M."/>
            <person name="Friedl T."/>
            <person name="Seufert S."/>
            <person name="Schumacher M."/>
            <person name="Overmann J."/>
            <person name="Neumann-Schaal M."/>
            <person name="Petersen J."/>
        </authorList>
    </citation>
    <scope>NUCLEOTIDE SEQUENCE [LARGE SCALE GENOMIC DNA]</scope>
    <source>
        <strain evidence="2 3">PCC 6912</strain>
    </source>
</reference>